<evidence type="ECO:0000313" key="6">
    <source>
        <dbReference type="WBParaSite" id="ASIM_0000254701-mRNA-1"/>
    </source>
</evidence>
<feature type="domain" description="7TM GPCR serpentine receptor class x (Srx)" evidence="2">
    <location>
        <begin position="19"/>
        <end position="74"/>
    </location>
</feature>
<keyword evidence="5" id="KW-1185">Reference proteome</keyword>
<protein>
    <submittedName>
        <fullName evidence="6 7">7TM_GPCR_Srx domain-containing protein</fullName>
    </submittedName>
</protein>
<keyword evidence="1" id="KW-1133">Transmembrane helix</keyword>
<reference evidence="3 5" key="2">
    <citation type="submission" date="2018-11" db="EMBL/GenBank/DDBJ databases">
        <authorList>
            <consortium name="Pathogen Informatics"/>
        </authorList>
    </citation>
    <scope>NUCLEOTIDE SEQUENCE [LARGE SCALE GENOMIC DNA]</scope>
</reference>
<name>A0A0M3J4T1_ANISI</name>
<evidence type="ECO:0000259" key="2">
    <source>
        <dbReference type="Pfam" id="PF10328"/>
    </source>
</evidence>
<dbReference type="WBParaSite" id="ASIM_0000254701-mRNA-1">
    <property type="protein sequence ID" value="ASIM_0000254701-mRNA-1"/>
    <property type="gene ID" value="ASIM_0000254701"/>
</dbReference>
<gene>
    <name evidence="3" type="ORF">ASIM_LOCUS2407</name>
    <name evidence="4" type="ORF">ASIM_LOCUS2411</name>
</gene>
<evidence type="ECO:0000313" key="3">
    <source>
        <dbReference type="EMBL" id="VDK19936.1"/>
    </source>
</evidence>
<evidence type="ECO:0000313" key="4">
    <source>
        <dbReference type="EMBL" id="VDK19940.1"/>
    </source>
</evidence>
<dbReference type="SUPFAM" id="SSF81321">
    <property type="entry name" value="Family A G protein-coupled receptor-like"/>
    <property type="match status" value="1"/>
</dbReference>
<dbReference type="AlphaFoldDB" id="A0A0M3J4T1"/>
<organism evidence="7">
    <name type="scientific">Anisakis simplex</name>
    <name type="common">Herring worm</name>
    <dbReference type="NCBI Taxonomy" id="6269"/>
    <lineage>
        <taxon>Eukaryota</taxon>
        <taxon>Metazoa</taxon>
        <taxon>Ecdysozoa</taxon>
        <taxon>Nematoda</taxon>
        <taxon>Chromadorea</taxon>
        <taxon>Rhabditida</taxon>
        <taxon>Spirurina</taxon>
        <taxon>Ascaridomorpha</taxon>
        <taxon>Ascaridoidea</taxon>
        <taxon>Anisakidae</taxon>
        <taxon>Anisakis</taxon>
        <taxon>Anisakis simplex complex</taxon>
    </lineage>
</organism>
<dbReference type="PANTHER" id="PTHR23017:SF3">
    <property type="entry name" value="G-PROTEIN COUPLED RECEPTORS FAMILY 1 PROFILE DOMAIN-CONTAINING PROTEIN"/>
    <property type="match status" value="1"/>
</dbReference>
<dbReference type="PANTHER" id="PTHR23017">
    <property type="entry name" value="SERPENTINE RECEPTOR, CLASS X"/>
    <property type="match status" value="1"/>
</dbReference>
<dbReference type="Gene3D" id="1.20.1070.10">
    <property type="entry name" value="Rhodopsin 7-helix transmembrane proteins"/>
    <property type="match status" value="1"/>
</dbReference>
<evidence type="ECO:0000313" key="5">
    <source>
        <dbReference type="Proteomes" id="UP000267096"/>
    </source>
</evidence>
<keyword evidence="1" id="KW-0472">Membrane</keyword>
<dbReference type="Pfam" id="PF10328">
    <property type="entry name" value="7TM_GPCR_Srx"/>
    <property type="match status" value="1"/>
</dbReference>
<evidence type="ECO:0000256" key="1">
    <source>
        <dbReference type="SAM" id="Phobius"/>
    </source>
</evidence>
<sequence length="77" mass="8078">MPVDPSDLTDDIIAAGAIFVVAIIGIVTNGMSAATIFKMDHLRNAFGYSCASHAVGNLGVLLIYAIWAAPILIVYGR</sequence>
<dbReference type="EMBL" id="UYRR01003201">
    <property type="protein sequence ID" value="VDK19940.1"/>
    <property type="molecule type" value="Genomic_DNA"/>
</dbReference>
<reference evidence="6 7" key="1">
    <citation type="submission" date="2017-02" db="UniProtKB">
        <authorList>
            <consortium name="WormBaseParasite"/>
        </authorList>
    </citation>
    <scope>IDENTIFICATION</scope>
</reference>
<accession>A0A0M3J4T1</accession>
<feature type="transmembrane region" description="Helical" evidence="1">
    <location>
        <begin position="12"/>
        <end position="37"/>
    </location>
</feature>
<dbReference type="OrthoDB" id="5800536at2759"/>
<dbReference type="InterPro" id="IPR019430">
    <property type="entry name" value="7TM_GPCR_serpentine_rcpt_Srx"/>
</dbReference>
<evidence type="ECO:0000313" key="7">
    <source>
        <dbReference type="WBParaSite" id="ASIM_0000255401-mRNA-1"/>
    </source>
</evidence>
<feature type="transmembrane region" description="Helical" evidence="1">
    <location>
        <begin position="58"/>
        <end position="76"/>
    </location>
</feature>
<dbReference type="WBParaSite" id="ASIM_0000255401-mRNA-1">
    <property type="protein sequence ID" value="ASIM_0000255401-mRNA-1"/>
    <property type="gene ID" value="ASIM_0000255401"/>
</dbReference>
<proteinExistence type="predicted"/>
<keyword evidence="1" id="KW-0812">Transmembrane</keyword>
<dbReference type="EMBL" id="UYRR01003196">
    <property type="protein sequence ID" value="VDK19936.1"/>
    <property type="molecule type" value="Genomic_DNA"/>
</dbReference>
<dbReference type="Proteomes" id="UP000267096">
    <property type="component" value="Unassembled WGS sequence"/>
</dbReference>